<gene>
    <name evidence="20" type="ORF">BXZ70DRAFT_889874</name>
</gene>
<dbReference type="Gene3D" id="3.40.50.150">
    <property type="entry name" value="Vaccinia Virus protein VP39"/>
    <property type="match status" value="1"/>
</dbReference>
<evidence type="ECO:0000256" key="18">
    <source>
        <dbReference type="SAM" id="MobiDB-lite"/>
    </source>
</evidence>
<evidence type="ECO:0000256" key="9">
    <source>
        <dbReference type="ARBA" id="ARBA00023042"/>
    </source>
</evidence>
<feature type="binding site" evidence="16">
    <location>
        <position position="119"/>
    </location>
    <ligand>
        <name>S-adenosyl-L-methionine</name>
        <dbReference type="ChEBI" id="CHEBI:59789"/>
    </ligand>
</feature>
<comment type="catalytic activity">
    <reaction evidence="13">
        <text>a 5'-end (5'-triphosphoguanosine)-ribonucleoside in mRNA + S-adenosyl-L-methionine = a 5'-end (N(7)-methyl 5'-triphosphoguanosine)-ribonucleoside in mRNA + S-adenosyl-L-homocysteine</text>
        <dbReference type="Rhea" id="RHEA:67008"/>
        <dbReference type="Rhea" id="RHEA-COMP:17166"/>
        <dbReference type="Rhea" id="RHEA-COMP:17167"/>
        <dbReference type="ChEBI" id="CHEBI:57856"/>
        <dbReference type="ChEBI" id="CHEBI:59789"/>
        <dbReference type="ChEBI" id="CHEBI:156461"/>
        <dbReference type="ChEBI" id="CHEBI:167617"/>
        <dbReference type="EC" id="2.1.1.56"/>
    </reaction>
</comment>
<keyword evidence="8 15" id="KW-0694">RNA-binding</keyword>
<evidence type="ECO:0000256" key="4">
    <source>
        <dbReference type="ARBA" id="ARBA00022603"/>
    </source>
</evidence>
<feature type="domain" description="MRNA cap 0 methyltransferase" evidence="19">
    <location>
        <begin position="106"/>
        <end position="416"/>
    </location>
</feature>
<evidence type="ECO:0000256" key="6">
    <source>
        <dbReference type="ARBA" id="ARBA00022679"/>
    </source>
</evidence>
<feature type="binding site" evidence="16">
    <location>
        <position position="189"/>
    </location>
    <ligand>
        <name>S-adenosyl-L-methionine</name>
        <dbReference type="ChEBI" id="CHEBI:59789"/>
    </ligand>
</feature>
<evidence type="ECO:0000313" key="20">
    <source>
        <dbReference type="EMBL" id="KAH8102839.1"/>
    </source>
</evidence>
<feature type="compositionally biased region" description="Pro residues" evidence="18">
    <location>
        <begin position="1"/>
        <end position="13"/>
    </location>
</feature>
<evidence type="ECO:0000259" key="19">
    <source>
        <dbReference type="PROSITE" id="PS51562"/>
    </source>
</evidence>
<feature type="site" description="mRNA cap binding" evidence="17">
    <location>
        <position position="201"/>
    </location>
</feature>
<dbReference type="PANTHER" id="PTHR12189:SF2">
    <property type="entry name" value="MRNA CAP GUANINE-N7 METHYLTRANSFERASE"/>
    <property type="match status" value="1"/>
</dbReference>
<keyword evidence="5 15" id="KW-0507">mRNA processing</keyword>
<dbReference type="PROSITE" id="PS51562">
    <property type="entry name" value="RNA_CAP0_MT"/>
    <property type="match status" value="1"/>
</dbReference>
<feature type="site" description="mRNA cap binding" evidence="17">
    <location>
        <position position="170"/>
    </location>
</feature>
<protein>
    <recommendedName>
        <fullName evidence="14 15">mRNA cap guanine-N(7) methyltransferase</fullName>
        <ecNumber evidence="3 15">2.1.1.56</ecNumber>
    </recommendedName>
    <alternativeName>
        <fullName evidence="11 15">mRNA (guanine-N(7))-methyltransferase</fullName>
    </alternativeName>
    <alternativeName>
        <fullName evidence="12 15">mRNA cap methyltransferase</fullName>
    </alternativeName>
</protein>
<feature type="binding site" evidence="16">
    <location>
        <position position="167"/>
    </location>
    <ligand>
        <name>S-adenosyl-L-methionine</name>
        <dbReference type="ChEBI" id="CHEBI:59789"/>
    </ligand>
</feature>
<evidence type="ECO:0000256" key="5">
    <source>
        <dbReference type="ARBA" id="ARBA00022664"/>
    </source>
</evidence>
<dbReference type="SUPFAM" id="SSF53335">
    <property type="entry name" value="S-adenosyl-L-methionine-dependent methyltransferases"/>
    <property type="match status" value="1"/>
</dbReference>
<evidence type="ECO:0000256" key="14">
    <source>
        <dbReference type="ARBA" id="ARBA00049739"/>
    </source>
</evidence>
<evidence type="ECO:0000256" key="17">
    <source>
        <dbReference type="PIRSR" id="PIRSR028762-2"/>
    </source>
</evidence>
<dbReference type="PIRSF" id="PIRSF028762">
    <property type="entry name" value="ABD1"/>
    <property type="match status" value="1"/>
</dbReference>
<feature type="region of interest" description="Disordered" evidence="18">
    <location>
        <begin position="57"/>
        <end position="80"/>
    </location>
</feature>
<feature type="site" description="mRNA cap binding" evidence="17">
    <location>
        <position position="341"/>
    </location>
</feature>
<dbReference type="GO" id="GO:0004482">
    <property type="term" value="F:mRNA 5'-cap (guanine-N7-)-methyltransferase activity"/>
    <property type="evidence" value="ECO:0007669"/>
    <property type="project" value="UniProtKB-EC"/>
</dbReference>
<dbReference type="CDD" id="cd02440">
    <property type="entry name" value="AdoMet_MTases"/>
    <property type="match status" value="1"/>
</dbReference>
<accession>A0A8K0US42</accession>
<dbReference type="InterPro" id="IPR004971">
    <property type="entry name" value="mRNA_G-N7_MeTrfase_dom"/>
</dbReference>
<dbReference type="InterPro" id="IPR016899">
    <property type="entry name" value="mRNA_G-N7_MeTrfase_euk"/>
</dbReference>
<feature type="site" description="mRNA cap binding" evidence="17">
    <location>
        <position position="176"/>
    </location>
</feature>
<evidence type="ECO:0000256" key="1">
    <source>
        <dbReference type="ARBA" id="ARBA00003378"/>
    </source>
</evidence>
<evidence type="ECO:0000256" key="16">
    <source>
        <dbReference type="PIRSR" id="PIRSR028762-1"/>
    </source>
</evidence>
<dbReference type="Proteomes" id="UP000813824">
    <property type="component" value="Unassembled WGS sequence"/>
</dbReference>
<comment type="similarity">
    <text evidence="15">Belongs to the class I-like SAM-binding methyltransferase superfamily. mRNA cap 0 methyltransferase family.</text>
</comment>
<comment type="subcellular location">
    <subcellularLocation>
        <location evidence="2 15">Nucleus</location>
    </subcellularLocation>
</comment>
<keyword evidence="4 15" id="KW-0489">Methyltransferase</keyword>
<dbReference type="OrthoDB" id="10248867at2759"/>
<feature type="binding site" evidence="16">
    <location>
        <position position="250"/>
    </location>
    <ligand>
        <name>S-adenosyl-L-methionine</name>
        <dbReference type="ChEBI" id="CHEBI:59789"/>
    </ligand>
</feature>
<evidence type="ECO:0000256" key="10">
    <source>
        <dbReference type="ARBA" id="ARBA00023242"/>
    </source>
</evidence>
<dbReference type="EMBL" id="JAEVFJ010000008">
    <property type="protein sequence ID" value="KAH8102839.1"/>
    <property type="molecule type" value="Genomic_DNA"/>
</dbReference>
<evidence type="ECO:0000256" key="12">
    <source>
        <dbReference type="ARBA" id="ARBA00033387"/>
    </source>
</evidence>
<feature type="site" description="mRNA cap binding" evidence="17">
    <location>
        <position position="254"/>
    </location>
</feature>
<dbReference type="PANTHER" id="PTHR12189">
    <property type="entry name" value="MRNA GUANINE-7- METHYLTRANSFERASE"/>
    <property type="match status" value="1"/>
</dbReference>
<keyword evidence="21" id="KW-1185">Reference proteome</keyword>
<dbReference type="GO" id="GO:0005634">
    <property type="term" value="C:nucleus"/>
    <property type="evidence" value="ECO:0007669"/>
    <property type="project" value="UniProtKB-SubCell"/>
</dbReference>
<evidence type="ECO:0000256" key="7">
    <source>
        <dbReference type="ARBA" id="ARBA00022691"/>
    </source>
</evidence>
<keyword evidence="6 15" id="KW-0808">Transferase</keyword>
<evidence type="ECO:0000256" key="3">
    <source>
        <dbReference type="ARBA" id="ARBA00011926"/>
    </source>
</evidence>
<comment type="caution">
    <text evidence="20">The sequence shown here is derived from an EMBL/GenBank/DDBJ whole genome shotgun (WGS) entry which is preliminary data.</text>
</comment>
<evidence type="ECO:0000256" key="11">
    <source>
        <dbReference type="ARBA" id="ARBA00032772"/>
    </source>
</evidence>
<feature type="binding site" evidence="16">
    <location>
        <position position="255"/>
    </location>
    <ligand>
        <name>S-adenosyl-L-methionine</name>
        <dbReference type="ChEBI" id="CHEBI:59789"/>
    </ligand>
</feature>
<feature type="binding site" evidence="17">
    <location>
        <begin position="115"/>
        <end position="116"/>
    </location>
    <ligand>
        <name>mRNA</name>
        <dbReference type="ChEBI" id="CHEBI:33699"/>
    </ligand>
</feature>
<dbReference type="Pfam" id="PF03291">
    <property type="entry name" value="mRNA_G-N7_MeTrfase"/>
    <property type="match status" value="2"/>
</dbReference>
<keyword evidence="9 15" id="KW-0506">mRNA capping</keyword>
<evidence type="ECO:0000256" key="15">
    <source>
        <dbReference type="PIRNR" id="PIRNR028762"/>
    </source>
</evidence>
<keyword evidence="7 15" id="KW-0949">S-adenosyl-L-methionine</keyword>
<dbReference type="InterPro" id="IPR029063">
    <property type="entry name" value="SAM-dependent_MTases_sf"/>
</dbReference>
<evidence type="ECO:0000256" key="8">
    <source>
        <dbReference type="ARBA" id="ARBA00022884"/>
    </source>
</evidence>
<feature type="site" description="mRNA cap binding" evidence="17">
    <location>
        <position position="408"/>
    </location>
</feature>
<proteinExistence type="inferred from homology"/>
<dbReference type="AlphaFoldDB" id="A0A8K0US42"/>
<dbReference type="EC" id="2.1.1.56" evidence="3 15"/>
<feature type="region of interest" description="Disordered" evidence="18">
    <location>
        <begin position="1"/>
        <end position="35"/>
    </location>
</feature>
<feature type="binding site" evidence="16">
    <location>
        <position position="218"/>
    </location>
    <ligand>
        <name>S-adenosyl-L-methionine</name>
        <dbReference type="ChEBI" id="CHEBI:59789"/>
    </ligand>
</feature>
<reference evidence="20" key="1">
    <citation type="journal article" date="2021" name="New Phytol.">
        <title>Evolutionary innovations through gain and loss of genes in the ectomycorrhizal Boletales.</title>
        <authorList>
            <person name="Wu G."/>
            <person name="Miyauchi S."/>
            <person name="Morin E."/>
            <person name="Kuo A."/>
            <person name="Drula E."/>
            <person name="Varga T."/>
            <person name="Kohler A."/>
            <person name="Feng B."/>
            <person name="Cao Y."/>
            <person name="Lipzen A."/>
            <person name="Daum C."/>
            <person name="Hundley H."/>
            <person name="Pangilinan J."/>
            <person name="Johnson J."/>
            <person name="Barry K."/>
            <person name="LaButti K."/>
            <person name="Ng V."/>
            <person name="Ahrendt S."/>
            <person name="Min B."/>
            <person name="Choi I.G."/>
            <person name="Park H."/>
            <person name="Plett J.M."/>
            <person name="Magnuson J."/>
            <person name="Spatafora J.W."/>
            <person name="Nagy L.G."/>
            <person name="Henrissat B."/>
            <person name="Grigoriev I.V."/>
            <person name="Yang Z.L."/>
            <person name="Xu J."/>
            <person name="Martin F.M."/>
        </authorList>
    </citation>
    <scope>NUCLEOTIDE SEQUENCE</scope>
    <source>
        <strain evidence="20">KKN 215</strain>
    </source>
</reference>
<dbReference type="InterPro" id="IPR039753">
    <property type="entry name" value="RG7MT1"/>
</dbReference>
<evidence type="ECO:0000313" key="21">
    <source>
        <dbReference type="Proteomes" id="UP000813824"/>
    </source>
</evidence>
<organism evidence="20 21">
    <name type="scientific">Cristinia sonorae</name>
    <dbReference type="NCBI Taxonomy" id="1940300"/>
    <lineage>
        <taxon>Eukaryota</taxon>
        <taxon>Fungi</taxon>
        <taxon>Dikarya</taxon>
        <taxon>Basidiomycota</taxon>
        <taxon>Agaricomycotina</taxon>
        <taxon>Agaricomycetes</taxon>
        <taxon>Agaricomycetidae</taxon>
        <taxon>Agaricales</taxon>
        <taxon>Pleurotineae</taxon>
        <taxon>Stephanosporaceae</taxon>
        <taxon>Cristinia</taxon>
    </lineage>
</organism>
<keyword evidence="10 15" id="KW-0539">Nucleus</keyword>
<evidence type="ECO:0000256" key="2">
    <source>
        <dbReference type="ARBA" id="ARBA00004123"/>
    </source>
</evidence>
<name>A0A8K0US42_9AGAR</name>
<comment type="function">
    <text evidence="1">Responsible for methylating the 5'-cap structure of mRNAs.</text>
</comment>
<dbReference type="GO" id="GO:0003723">
    <property type="term" value="F:RNA binding"/>
    <property type="evidence" value="ECO:0007669"/>
    <property type="project" value="UniProtKB-KW"/>
</dbReference>
<sequence>MPPPPIPLPARPHSPPRRSAVPYAPRNRRSAPGSVLKPLTPAELEWYKNYSGSIGTQVLKSKRKRSAEPEDNGVGERPAKRARDVKLVAEHYNARPEVGVQQRNDSPIIGLKNFNNWVKSVLISQFAHPVLSSSSNFGPYLQAGPGPVGMRGRPMSARGAGKVLDMGCGKGGDLTKWAKARIKEYVGVDIAAVSVDQARERYNSLRGPKFDATFAAADCYTNLLSSSLPPSVTQTILPPGGQPFDVVSMQFCMHYAFETELKVRTMLQNVSNWLRPGGIFLGTIPNSAQLLESLDALPPNAEDLSFGNNVYKIRFDERTHRGLYGHRYWFYLKDAVDDVPEYVVHWDPFVRTAAEYGLHPVYMKQFHEVFAENQPHEEFGPLLVRMKVVDANGESQMDEDQWEAANIYIAFAFEKR</sequence>
<evidence type="ECO:0000256" key="13">
    <source>
        <dbReference type="ARBA" id="ARBA00044712"/>
    </source>
</evidence>